<evidence type="ECO:0000313" key="4">
    <source>
        <dbReference type="Proteomes" id="UP000095495"/>
    </source>
</evidence>
<proteinExistence type="predicted"/>
<keyword evidence="2" id="KW-0472">Membrane</keyword>
<sequence>MTDERLDQILKQALAPEIADTEIAVKQAGRNYYMKKIWKIGVAAVACAALLVAGTIAAGHQTVQKEPGAVSISKNPFVICAQAAELTKDKPVYIRESVSNTFGYAAWDDGKTGKMGFVMEMPLSVKGDDIKTISYHMENGFFQVTDTGETDDMIVDSEAYEGDTAEAGITERGETEATLDIYQKHADDYMVKEVPSGAKERALSSYTVAYDRQSSENTTINICGTQELSQDEITAMHSSTIDPGELAKLYDKVFKDTVITCTVTFTDGTSQKRQIGIGGAVMTYEELGTQTDEPVESPEDPSQKQAFLKLQIK</sequence>
<reference evidence="3 4" key="1">
    <citation type="submission" date="2015-09" db="EMBL/GenBank/DDBJ databases">
        <authorList>
            <consortium name="Pathogen Informatics"/>
        </authorList>
    </citation>
    <scope>NUCLEOTIDE SEQUENCE [LARGE SCALE GENOMIC DNA]</scope>
    <source>
        <strain evidence="3 4">2789STDY5608863</strain>
    </source>
</reference>
<gene>
    <name evidence="3" type="ORF">ERS852420_01619</name>
</gene>
<dbReference type="EMBL" id="CYXV01000006">
    <property type="protein sequence ID" value="CUM93422.1"/>
    <property type="molecule type" value="Genomic_DNA"/>
</dbReference>
<dbReference type="RefSeq" id="WP_055262454.1">
    <property type="nucleotide sequence ID" value="NZ_CYXV01000006.1"/>
</dbReference>
<protein>
    <recommendedName>
        <fullName evidence="5">DUF4179 domain-containing protein</fullName>
    </recommendedName>
</protein>
<evidence type="ECO:0000313" key="3">
    <source>
        <dbReference type="EMBL" id="CUM93422.1"/>
    </source>
</evidence>
<keyword evidence="2" id="KW-0812">Transmembrane</keyword>
<evidence type="ECO:0008006" key="5">
    <source>
        <dbReference type="Google" id="ProtNLM"/>
    </source>
</evidence>
<feature type="region of interest" description="Disordered" evidence="1">
    <location>
        <begin position="289"/>
        <end position="313"/>
    </location>
</feature>
<organism evidence="3 4">
    <name type="scientific">Roseburia faecis</name>
    <dbReference type="NCBI Taxonomy" id="301302"/>
    <lineage>
        <taxon>Bacteria</taxon>
        <taxon>Bacillati</taxon>
        <taxon>Bacillota</taxon>
        <taxon>Clostridia</taxon>
        <taxon>Lachnospirales</taxon>
        <taxon>Lachnospiraceae</taxon>
        <taxon>Roseburia</taxon>
    </lineage>
</organism>
<dbReference type="Proteomes" id="UP000095495">
    <property type="component" value="Unassembled WGS sequence"/>
</dbReference>
<dbReference type="AlphaFoldDB" id="A0A173SSI6"/>
<name>A0A173SSI6_9FIRM</name>
<accession>A0A173SSI6</accession>
<evidence type="ECO:0000256" key="1">
    <source>
        <dbReference type="SAM" id="MobiDB-lite"/>
    </source>
</evidence>
<evidence type="ECO:0000256" key="2">
    <source>
        <dbReference type="SAM" id="Phobius"/>
    </source>
</evidence>
<keyword evidence="2" id="KW-1133">Transmembrane helix</keyword>
<feature type="transmembrane region" description="Helical" evidence="2">
    <location>
        <begin position="37"/>
        <end position="58"/>
    </location>
</feature>